<evidence type="ECO:0000256" key="1">
    <source>
        <dbReference type="ARBA" id="ARBA00043985"/>
    </source>
</evidence>
<accession>A0A7V1PV64</accession>
<proteinExistence type="inferred from homology"/>
<name>A0A7V1PV64_CALAY</name>
<dbReference type="EMBL" id="DRLD01000305">
    <property type="protein sequence ID" value="HED11190.1"/>
    <property type="molecule type" value="Genomic_DNA"/>
</dbReference>
<dbReference type="PANTHER" id="PTHR31088:SF6">
    <property type="entry name" value="PHAGE SHOCK PROTEIN A"/>
    <property type="match status" value="1"/>
</dbReference>
<organism evidence="3">
    <name type="scientific">Caldithrix abyssi</name>
    <dbReference type="NCBI Taxonomy" id="187145"/>
    <lineage>
        <taxon>Bacteria</taxon>
        <taxon>Pseudomonadati</taxon>
        <taxon>Calditrichota</taxon>
        <taxon>Calditrichia</taxon>
        <taxon>Calditrichales</taxon>
        <taxon>Calditrichaceae</taxon>
        <taxon>Caldithrix</taxon>
    </lineage>
</organism>
<dbReference type="InterPro" id="IPR007157">
    <property type="entry name" value="PspA_VIPP1"/>
</dbReference>
<dbReference type="PANTHER" id="PTHR31088">
    <property type="entry name" value="MEMBRANE-ASSOCIATED PROTEIN VIPP1, CHLOROPLASTIC"/>
    <property type="match status" value="1"/>
</dbReference>
<sequence>MSIFSRLFKIGEAKANQVVDSLEKPELMLEQAIKDKAKQIREAKKSVMSVIATERQTRALLLKEQNEKSTWEAKAQQALKSGREDLAVKALTRSQEHEQKAVQLEQTWKAQKTSVDQLKLEIVKMEDELAEFKRNKDFIIAQAKTAEVKKQIYQAKANMQNDRSADDLMARMKAKAERASFEADAAEEMAEQVTGDSLEKEFAQLGGASASADVTAKLEAMKKQLGSGS</sequence>
<dbReference type="Pfam" id="PF04012">
    <property type="entry name" value="PspA_IM30"/>
    <property type="match status" value="1"/>
</dbReference>
<comment type="caution">
    <text evidence="3">The sequence shown here is derived from an EMBL/GenBank/DDBJ whole genome shotgun (WGS) entry which is preliminary data.</text>
</comment>
<evidence type="ECO:0000313" key="3">
    <source>
        <dbReference type="EMBL" id="HED11190.1"/>
    </source>
</evidence>
<dbReference type="AlphaFoldDB" id="A0A7V1PV64"/>
<evidence type="ECO:0000256" key="2">
    <source>
        <dbReference type="SAM" id="Coils"/>
    </source>
</evidence>
<reference evidence="3" key="1">
    <citation type="journal article" date="2020" name="mSystems">
        <title>Genome- and Community-Level Interaction Insights into Carbon Utilization and Element Cycling Functions of Hydrothermarchaeota in Hydrothermal Sediment.</title>
        <authorList>
            <person name="Zhou Z."/>
            <person name="Liu Y."/>
            <person name="Xu W."/>
            <person name="Pan J."/>
            <person name="Luo Z.H."/>
            <person name="Li M."/>
        </authorList>
    </citation>
    <scope>NUCLEOTIDE SEQUENCE [LARGE SCALE GENOMIC DNA]</scope>
    <source>
        <strain evidence="3">HyVt-456</strain>
    </source>
</reference>
<dbReference type="Proteomes" id="UP000886005">
    <property type="component" value="Unassembled WGS sequence"/>
</dbReference>
<gene>
    <name evidence="3" type="ORF">ENJ10_10925</name>
</gene>
<feature type="coiled-coil region" evidence="2">
    <location>
        <begin position="87"/>
        <end position="142"/>
    </location>
</feature>
<protein>
    <submittedName>
        <fullName evidence="3">PspA/IM30 family protein</fullName>
    </submittedName>
</protein>
<comment type="similarity">
    <text evidence="1">Belongs to the PspA/Vipp/IM30 family.</text>
</comment>
<keyword evidence="2" id="KW-0175">Coiled coil</keyword>